<name>A0AAE9Y5M2_9ACTN</name>
<evidence type="ECO:0000313" key="1">
    <source>
        <dbReference type="EMBL" id="WCO66945.1"/>
    </source>
</evidence>
<sequence length="416" mass="44560">MSRSVPALSDLTRAQLAVLVPELLLAGHLIDRAAMPHATAAFGLEGMRDVAIEEWMGASPVYTRRMQEALGFAGGGVETIFKGMQLDVGAPPQFMDFRYRLEDRDHGEFWLDHCGALMDVEPMGEDYVVAMCHDIEDPTFDATAVATDPRAQVRPVHRPPRTPADRHPHCAWTVTIAPEHEPLELPEITGRVAATRAARVELTPIDPDEDGVGDYAGPLLSDLAFADFSHSALVRIAEEVCLQGHLLSLSHLMALRARIDDEEQVRAMGRRQLAGVGGLTSERIRAALDLPAGLDGAAAVLALHPALLPRAYVDAGPVDDGRVLLRLGRGDAAHADGAWPSLVDADHLAPLDAILRGVDPHLRAAVVDDGPDALVVEVVADDVAAPEVDEVALTRFSTGADFAFADRGTPVALRPA</sequence>
<gene>
    <name evidence="1" type="ORF">PO878_20845</name>
</gene>
<dbReference type="RefSeq" id="WP_272736467.1">
    <property type="nucleotide sequence ID" value="NZ_CP116942.1"/>
</dbReference>
<dbReference type="EMBL" id="CP116942">
    <property type="protein sequence ID" value="WCO66945.1"/>
    <property type="molecule type" value="Genomic_DNA"/>
</dbReference>
<protein>
    <submittedName>
        <fullName evidence="1">Uncharacterized protein</fullName>
    </submittedName>
</protein>
<organism evidence="1 2">
    <name type="scientific">Iamia majanohamensis</name>
    <dbReference type="NCBI Taxonomy" id="467976"/>
    <lineage>
        <taxon>Bacteria</taxon>
        <taxon>Bacillati</taxon>
        <taxon>Actinomycetota</taxon>
        <taxon>Acidimicrobiia</taxon>
        <taxon>Acidimicrobiales</taxon>
        <taxon>Iamiaceae</taxon>
        <taxon>Iamia</taxon>
    </lineage>
</organism>
<accession>A0AAE9Y5M2</accession>
<reference evidence="1" key="1">
    <citation type="submission" date="2023-01" db="EMBL/GenBank/DDBJ databases">
        <title>The diversity of Class Acidimicrobiia in South China Sea sediment environments and the proposal of Iamia marina sp. nov., a novel species of the genus Iamia.</title>
        <authorList>
            <person name="He Y."/>
            <person name="Tian X."/>
        </authorList>
    </citation>
    <scope>NUCLEOTIDE SEQUENCE</scope>
    <source>
        <strain evidence="1">DSM 19957</strain>
    </source>
</reference>
<dbReference type="KEGG" id="ima:PO878_20845"/>
<evidence type="ECO:0000313" key="2">
    <source>
        <dbReference type="Proteomes" id="UP001216390"/>
    </source>
</evidence>
<keyword evidence="2" id="KW-1185">Reference proteome</keyword>
<proteinExistence type="predicted"/>
<dbReference type="AlphaFoldDB" id="A0AAE9Y5M2"/>
<dbReference type="Proteomes" id="UP001216390">
    <property type="component" value="Chromosome"/>
</dbReference>